<keyword evidence="3" id="KW-1185">Reference proteome</keyword>
<dbReference type="OrthoDB" id="9781521at2"/>
<evidence type="ECO:0000313" key="3">
    <source>
        <dbReference type="Proteomes" id="UP000194903"/>
    </source>
</evidence>
<reference evidence="2 3" key="1">
    <citation type="submission" date="2017-05" db="EMBL/GenBank/DDBJ databases">
        <title>Butyricicoccus porcorum sp. nov. a butyrate-producing bacterium from the swine intestinal tract.</title>
        <authorList>
            <person name="Trachsel J."/>
            <person name="Humphrey S."/>
            <person name="Allen H.K."/>
        </authorList>
    </citation>
    <scope>NUCLEOTIDE SEQUENCE [LARGE SCALE GENOMIC DNA]</scope>
    <source>
        <strain evidence="2">BB10</strain>
    </source>
</reference>
<dbReference type="GO" id="GO:0003677">
    <property type="term" value="F:DNA binding"/>
    <property type="evidence" value="ECO:0007669"/>
    <property type="project" value="InterPro"/>
</dbReference>
<dbReference type="InterPro" id="IPR001387">
    <property type="entry name" value="Cro/C1-type_HTH"/>
</dbReference>
<dbReference type="PROSITE" id="PS50943">
    <property type="entry name" value="HTH_CROC1"/>
    <property type="match status" value="1"/>
</dbReference>
<dbReference type="RefSeq" id="WP_087016977.1">
    <property type="nucleotide sequence ID" value="NZ_CP178353.1"/>
</dbReference>
<accession>A0A252F842</accession>
<name>A0A252F842_9FIRM</name>
<proteinExistence type="predicted"/>
<protein>
    <submittedName>
        <fullName evidence="2">Transcriptional regulator</fullName>
    </submittedName>
</protein>
<dbReference type="Gene3D" id="1.10.260.40">
    <property type="entry name" value="lambda repressor-like DNA-binding domains"/>
    <property type="match status" value="1"/>
</dbReference>
<dbReference type="AlphaFoldDB" id="A0A252F842"/>
<feature type="domain" description="HTH cro/C1-type" evidence="1">
    <location>
        <begin position="11"/>
        <end position="66"/>
    </location>
</feature>
<dbReference type="Pfam" id="PF13443">
    <property type="entry name" value="HTH_26"/>
    <property type="match status" value="1"/>
</dbReference>
<organism evidence="2 3">
    <name type="scientific">Butyricicoccus porcorum</name>
    <dbReference type="NCBI Taxonomy" id="1945634"/>
    <lineage>
        <taxon>Bacteria</taxon>
        <taxon>Bacillati</taxon>
        <taxon>Bacillota</taxon>
        <taxon>Clostridia</taxon>
        <taxon>Eubacteriales</taxon>
        <taxon>Butyricicoccaceae</taxon>
        <taxon>Butyricicoccus</taxon>
    </lineage>
</organism>
<dbReference type="EMBL" id="NHOC01000001">
    <property type="protein sequence ID" value="OUM21892.1"/>
    <property type="molecule type" value="Genomic_DNA"/>
</dbReference>
<comment type="caution">
    <text evidence="2">The sequence shown here is derived from an EMBL/GenBank/DDBJ whole genome shotgun (WGS) entry which is preliminary data.</text>
</comment>
<sequence length="80" mass="9029">MSLNSAIKNRILQLLDEYNMSIYKLSAICAMPQSSIKNILYGKSQSPKVVTIKLICDGLGMTLAEFFDTEEFNHLDVEIK</sequence>
<dbReference type="CDD" id="cd00093">
    <property type="entry name" value="HTH_XRE"/>
    <property type="match status" value="1"/>
</dbReference>
<dbReference type="SMART" id="SM00530">
    <property type="entry name" value="HTH_XRE"/>
    <property type="match status" value="1"/>
</dbReference>
<gene>
    <name evidence="2" type="ORF">CBW42_01350</name>
</gene>
<evidence type="ECO:0000259" key="1">
    <source>
        <dbReference type="PROSITE" id="PS50943"/>
    </source>
</evidence>
<dbReference type="SUPFAM" id="SSF47413">
    <property type="entry name" value="lambda repressor-like DNA-binding domains"/>
    <property type="match status" value="1"/>
</dbReference>
<dbReference type="InterPro" id="IPR010982">
    <property type="entry name" value="Lambda_DNA-bd_dom_sf"/>
</dbReference>
<evidence type="ECO:0000313" key="2">
    <source>
        <dbReference type="EMBL" id="OUM21892.1"/>
    </source>
</evidence>
<dbReference type="Proteomes" id="UP000194903">
    <property type="component" value="Unassembled WGS sequence"/>
</dbReference>